<evidence type="ECO:0000313" key="5">
    <source>
        <dbReference type="Proteomes" id="UP000674938"/>
    </source>
</evidence>
<dbReference type="InterPro" id="IPR027994">
    <property type="entry name" value="WxL_dom"/>
</dbReference>
<feature type="region of interest" description="Disordered" evidence="1">
    <location>
        <begin position="34"/>
        <end position="59"/>
    </location>
</feature>
<feature type="signal peptide" evidence="2">
    <location>
        <begin position="1"/>
        <end position="23"/>
    </location>
</feature>
<feature type="chain" id="PRO_5039258689" evidence="2">
    <location>
        <begin position="24"/>
        <end position="230"/>
    </location>
</feature>
<gene>
    <name evidence="4" type="ORF">I6N95_04265</name>
</gene>
<name>A0A940P2E7_9ENTE</name>
<dbReference type="Pfam" id="PF13731">
    <property type="entry name" value="WxL"/>
    <property type="match status" value="1"/>
</dbReference>
<keyword evidence="2" id="KW-0732">Signal</keyword>
<comment type="caution">
    <text evidence="4">The sequence shown here is derived from an EMBL/GenBank/DDBJ whole genome shotgun (WGS) entry which is preliminary data.</text>
</comment>
<dbReference type="AlphaFoldDB" id="A0A940P2E7"/>
<reference evidence="4" key="1">
    <citation type="submission" date="2020-12" db="EMBL/GenBank/DDBJ databases">
        <title>Vagococcus allomyrinae sp. nov. and Enterococcus lavae sp. nov., isolated from the larvae of Allomyrina dichotoma.</title>
        <authorList>
            <person name="Lee S.D."/>
        </authorList>
    </citation>
    <scope>NUCLEOTIDE SEQUENCE</scope>
    <source>
        <strain evidence="4">BWB3-3</strain>
    </source>
</reference>
<sequence>MKKVKEVVVLLAIVIYFSGVSVAQTVDHQADVEFQSNSGTVPPVDPETGKEIVPGPSPTNGPLSLSYVTDLRFGKHQLSRSAQSFYAQNEWIKDVNDGLEKEYSAFVQINDLRGNAAGWTLLVSQNNLFHNEVGTPIESSSFVISAVDITSPDNMKNPPTTLDQKKTVTSEGELVQIAKANENEGMGTWHVHLGSKQDVTQNIKLTVPQAGIKEKGKYTTSLKWVLQDAL</sequence>
<keyword evidence="5" id="KW-1185">Reference proteome</keyword>
<evidence type="ECO:0000313" key="4">
    <source>
        <dbReference type="EMBL" id="MBP1040222.1"/>
    </source>
</evidence>
<dbReference type="EMBL" id="JAEEGA010000002">
    <property type="protein sequence ID" value="MBP1040222.1"/>
    <property type="molecule type" value="Genomic_DNA"/>
</dbReference>
<feature type="domain" description="WxL" evidence="3">
    <location>
        <begin position="23"/>
        <end position="229"/>
    </location>
</feature>
<dbReference type="RefSeq" id="WP_209525114.1">
    <property type="nucleotide sequence ID" value="NZ_JAEEGA010000002.1"/>
</dbReference>
<protein>
    <submittedName>
        <fullName evidence="4">WxL domain-containing protein</fullName>
    </submittedName>
</protein>
<evidence type="ECO:0000256" key="1">
    <source>
        <dbReference type="SAM" id="MobiDB-lite"/>
    </source>
</evidence>
<evidence type="ECO:0000256" key="2">
    <source>
        <dbReference type="SAM" id="SignalP"/>
    </source>
</evidence>
<accession>A0A940P2E7</accession>
<dbReference type="Proteomes" id="UP000674938">
    <property type="component" value="Unassembled WGS sequence"/>
</dbReference>
<organism evidence="4 5">
    <name type="scientific">Vagococcus allomyrinae</name>
    <dbReference type="NCBI Taxonomy" id="2794353"/>
    <lineage>
        <taxon>Bacteria</taxon>
        <taxon>Bacillati</taxon>
        <taxon>Bacillota</taxon>
        <taxon>Bacilli</taxon>
        <taxon>Lactobacillales</taxon>
        <taxon>Enterococcaceae</taxon>
        <taxon>Vagococcus</taxon>
    </lineage>
</organism>
<evidence type="ECO:0000259" key="3">
    <source>
        <dbReference type="Pfam" id="PF13731"/>
    </source>
</evidence>
<proteinExistence type="predicted"/>